<reference evidence="1" key="1">
    <citation type="submission" date="2018-11" db="EMBL/GenBank/DDBJ databases">
        <title>Genomics analysis of Putative Virulence Factors on Adhesion and Cytotoxicity for Cronobacter spp.</title>
        <authorList>
            <person name="Cui J."/>
        </authorList>
    </citation>
    <scope>NUCLEOTIDE SEQUENCE</scope>
    <source>
        <strain evidence="1">SD69</strain>
    </source>
</reference>
<gene>
    <name evidence="1" type="ORF">EHJ13_02630</name>
</gene>
<organism evidence="1 2">
    <name type="scientific">Cronobacter dublinensis</name>
    <dbReference type="NCBI Taxonomy" id="413497"/>
    <lineage>
        <taxon>Bacteria</taxon>
        <taxon>Pseudomonadati</taxon>
        <taxon>Pseudomonadota</taxon>
        <taxon>Gammaproteobacteria</taxon>
        <taxon>Enterobacterales</taxon>
        <taxon>Enterobacteriaceae</taxon>
        <taxon>Cronobacter</taxon>
    </lineage>
</organism>
<protein>
    <submittedName>
        <fullName evidence="1">Uncharacterized protein</fullName>
    </submittedName>
</protein>
<proteinExistence type="predicted"/>
<dbReference type="EMBL" id="RPBY01000001">
    <property type="protein sequence ID" value="NCH86358.1"/>
    <property type="molecule type" value="Genomic_DNA"/>
</dbReference>
<evidence type="ECO:0000313" key="2">
    <source>
        <dbReference type="Proteomes" id="UP000778262"/>
    </source>
</evidence>
<sequence length="61" mass="6841">MRGRQAIFFSEVIFIANVHGNSSERPSAADGRNGLSARRQRYILNAFYKTSVLNAIAFPPR</sequence>
<dbReference type="AlphaFoldDB" id="A0A9Q4T3J4"/>
<evidence type="ECO:0000313" key="1">
    <source>
        <dbReference type="EMBL" id="NCH86358.1"/>
    </source>
</evidence>
<comment type="caution">
    <text evidence="1">The sequence shown here is derived from an EMBL/GenBank/DDBJ whole genome shotgun (WGS) entry which is preliminary data.</text>
</comment>
<name>A0A9Q4T3J4_9ENTR</name>
<dbReference type="Proteomes" id="UP000778262">
    <property type="component" value="Unassembled WGS sequence"/>
</dbReference>
<accession>A0A9Q4T3J4</accession>